<dbReference type="Gene3D" id="3.10.20.90">
    <property type="entry name" value="Phosphatidylinositol 3-kinase Catalytic Subunit, Chain A, domain 1"/>
    <property type="match status" value="1"/>
</dbReference>
<dbReference type="PROSITE" id="PS50053">
    <property type="entry name" value="UBIQUITIN_2"/>
    <property type="match status" value="1"/>
</dbReference>
<dbReference type="Pfam" id="PF00240">
    <property type="entry name" value="ubiquitin"/>
    <property type="match status" value="1"/>
</dbReference>
<name>A0A0K0DCB5_ANGCA</name>
<organism evidence="2 3">
    <name type="scientific">Angiostrongylus cantonensis</name>
    <name type="common">Rat lungworm</name>
    <dbReference type="NCBI Taxonomy" id="6313"/>
    <lineage>
        <taxon>Eukaryota</taxon>
        <taxon>Metazoa</taxon>
        <taxon>Ecdysozoa</taxon>
        <taxon>Nematoda</taxon>
        <taxon>Chromadorea</taxon>
        <taxon>Rhabditida</taxon>
        <taxon>Rhabditina</taxon>
        <taxon>Rhabditomorpha</taxon>
        <taxon>Strongyloidea</taxon>
        <taxon>Metastrongylidae</taxon>
        <taxon>Angiostrongylus</taxon>
    </lineage>
</organism>
<dbReference type="SMART" id="SM00213">
    <property type="entry name" value="UBQ"/>
    <property type="match status" value="1"/>
</dbReference>
<dbReference type="InterPro" id="IPR000626">
    <property type="entry name" value="Ubiquitin-like_dom"/>
</dbReference>
<reference evidence="3" key="2">
    <citation type="submission" date="2017-02" db="UniProtKB">
        <authorList>
            <consortium name="WormBaseParasite"/>
        </authorList>
    </citation>
    <scope>IDENTIFICATION</scope>
</reference>
<reference evidence="2" key="1">
    <citation type="submission" date="2012-09" db="EMBL/GenBank/DDBJ databases">
        <authorList>
            <person name="Martin A.A."/>
        </authorList>
    </citation>
    <scope>NUCLEOTIDE SEQUENCE</scope>
</reference>
<sequence>MPTITFRTITQLSFTMDLEPTLTVADVKKKIADEKGSDYAVELQKLIYNGKILDDATTIEQVDIDPNKFVVVMLSRKVVESSPTTAPTDASSNPSPAAAAVLPVPTPGTGDTAASASELKSESTVGVAASTPVIAALRAAFWNPERAVEYLLNGIPDEEQMPIDVGEGTASQLEALRQLPQMDELRNLVRSNPEILPSLIQQIAAVNPDLMEVIQNNQEEFLRILNAAPGSGATQVLIWFSQLL</sequence>
<dbReference type="FunFam" id="1.10.8.10:FF:000003">
    <property type="entry name" value="UV excision repair protein RAD23 homolog"/>
    <property type="match status" value="1"/>
</dbReference>
<evidence type="ECO:0000313" key="3">
    <source>
        <dbReference type="WBParaSite" id="ACAC_0000818501-mRNA-1"/>
    </source>
</evidence>
<dbReference type="GO" id="GO:0005829">
    <property type="term" value="C:cytosol"/>
    <property type="evidence" value="ECO:0007669"/>
    <property type="project" value="TreeGrafter"/>
</dbReference>
<evidence type="ECO:0000259" key="1">
    <source>
        <dbReference type="PROSITE" id="PS50053"/>
    </source>
</evidence>
<dbReference type="GO" id="GO:0006289">
    <property type="term" value="P:nucleotide-excision repair"/>
    <property type="evidence" value="ECO:0007669"/>
    <property type="project" value="InterPro"/>
</dbReference>
<dbReference type="GO" id="GO:0043161">
    <property type="term" value="P:proteasome-mediated ubiquitin-dependent protein catabolic process"/>
    <property type="evidence" value="ECO:0007669"/>
    <property type="project" value="InterPro"/>
</dbReference>
<dbReference type="GO" id="GO:0005654">
    <property type="term" value="C:nucleoplasm"/>
    <property type="evidence" value="ECO:0007669"/>
    <property type="project" value="TreeGrafter"/>
</dbReference>
<dbReference type="Gene3D" id="1.10.8.10">
    <property type="entry name" value="DNA helicase RuvA subunit, C-terminal domain"/>
    <property type="match status" value="1"/>
</dbReference>
<dbReference type="InterPro" id="IPR029071">
    <property type="entry name" value="Ubiquitin-like_domsf"/>
</dbReference>
<keyword evidence="2" id="KW-1185">Reference proteome</keyword>
<dbReference type="GO" id="GO:0070628">
    <property type="term" value="F:proteasome binding"/>
    <property type="evidence" value="ECO:0007669"/>
    <property type="project" value="TreeGrafter"/>
</dbReference>
<dbReference type="CDD" id="cd01805">
    <property type="entry name" value="Ubl_Rad23"/>
    <property type="match status" value="1"/>
</dbReference>
<dbReference type="Proteomes" id="UP000035642">
    <property type="component" value="Unassembled WGS sequence"/>
</dbReference>
<dbReference type="STRING" id="6313.A0A0K0DCB5"/>
<dbReference type="GO" id="GO:0031593">
    <property type="term" value="F:polyubiquitin modification-dependent protein binding"/>
    <property type="evidence" value="ECO:0007669"/>
    <property type="project" value="TreeGrafter"/>
</dbReference>
<dbReference type="Pfam" id="PF09280">
    <property type="entry name" value="XPC-binding"/>
    <property type="match status" value="1"/>
</dbReference>
<evidence type="ECO:0000313" key="2">
    <source>
        <dbReference type="Proteomes" id="UP000035642"/>
    </source>
</evidence>
<dbReference type="InterPro" id="IPR015360">
    <property type="entry name" value="XPC-bd"/>
</dbReference>
<dbReference type="InterPro" id="IPR036353">
    <property type="entry name" value="XPC-bd_sf"/>
</dbReference>
<accession>A0A0K0DCB5</accession>
<dbReference type="SUPFAM" id="SSF46934">
    <property type="entry name" value="UBA-like"/>
    <property type="match status" value="1"/>
</dbReference>
<dbReference type="WBParaSite" id="ACAC_0000818501-mRNA-1">
    <property type="protein sequence ID" value="ACAC_0000818501-mRNA-1"/>
    <property type="gene ID" value="ACAC_0000818501"/>
</dbReference>
<dbReference type="PANTHER" id="PTHR10621:SF0">
    <property type="entry name" value="UV EXCISION REPAIR PROTEIN RAD23"/>
    <property type="match status" value="1"/>
</dbReference>
<dbReference type="SUPFAM" id="SSF54236">
    <property type="entry name" value="Ubiquitin-like"/>
    <property type="match status" value="1"/>
</dbReference>
<dbReference type="InterPro" id="IPR009060">
    <property type="entry name" value="UBA-like_sf"/>
</dbReference>
<dbReference type="GO" id="GO:0003684">
    <property type="term" value="F:damaged DNA binding"/>
    <property type="evidence" value="ECO:0007669"/>
    <property type="project" value="InterPro"/>
</dbReference>
<protein>
    <submittedName>
        <fullName evidence="3">Ubiquitin-like domain-containing protein</fullName>
    </submittedName>
</protein>
<dbReference type="FunFam" id="3.10.20.90:FF:000254">
    <property type="entry name" value="UV excision repair protein Rad23"/>
    <property type="match status" value="1"/>
</dbReference>
<dbReference type="Gene3D" id="1.10.10.540">
    <property type="entry name" value="XPC-binding domain"/>
    <property type="match status" value="1"/>
</dbReference>
<dbReference type="AlphaFoldDB" id="A0A0K0DCB5"/>
<dbReference type="SUPFAM" id="SSF101238">
    <property type="entry name" value="XPC-binding domain"/>
    <property type="match status" value="1"/>
</dbReference>
<proteinExistence type="predicted"/>
<dbReference type="PANTHER" id="PTHR10621">
    <property type="entry name" value="UV EXCISION REPAIR PROTEIN RAD23"/>
    <property type="match status" value="1"/>
</dbReference>
<feature type="domain" description="Ubiquitin-like" evidence="1">
    <location>
        <begin position="2"/>
        <end position="77"/>
    </location>
</feature>
<dbReference type="GO" id="GO:0043130">
    <property type="term" value="F:ubiquitin binding"/>
    <property type="evidence" value="ECO:0007669"/>
    <property type="project" value="TreeGrafter"/>
</dbReference>